<dbReference type="Pfam" id="PF02913">
    <property type="entry name" value="FAD-oxidase_C"/>
    <property type="match status" value="1"/>
</dbReference>
<dbReference type="Gene3D" id="3.30.70.2740">
    <property type="match status" value="1"/>
</dbReference>
<reference evidence="9 10" key="1">
    <citation type="journal article" date="2016" name="Nat. Commun.">
        <title>Thousands of microbial genomes shed light on interconnected biogeochemical processes in an aquifer system.</title>
        <authorList>
            <person name="Anantharaman K."/>
            <person name="Brown C.T."/>
            <person name="Hug L.A."/>
            <person name="Sharon I."/>
            <person name="Castelle C.J."/>
            <person name="Probst A.J."/>
            <person name="Thomas B.C."/>
            <person name="Singh A."/>
            <person name="Wilkins M.J."/>
            <person name="Karaoz U."/>
            <person name="Brodie E.L."/>
            <person name="Williams K.H."/>
            <person name="Hubbard S.S."/>
            <person name="Banfield J.F."/>
        </authorList>
    </citation>
    <scope>NUCLEOTIDE SEQUENCE [LARGE SCALE GENOMIC DNA]</scope>
</reference>
<dbReference type="GO" id="GO:0071949">
    <property type="term" value="F:FAD binding"/>
    <property type="evidence" value="ECO:0007669"/>
    <property type="project" value="InterPro"/>
</dbReference>
<evidence type="ECO:0000256" key="4">
    <source>
        <dbReference type="ARBA" id="ARBA00022827"/>
    </source>
</evidence>
<evidence type="ECO:0000256" key="1">
    <source>
        <dbReference type="ARBA" id="ARBA00001974"/>
    </source>
</evidence>
<dbReference type="EMBL" id="MFMO01000010">
    <property type="protein sequence ID" value="OGG88078.1"/>
    <property type="molecule type" value="Genomic_DNA"/>
</dbReference>
<comment type="similarity">
    <text evidence="2">Belongs to the FAD-binding oxidoreductase/transferase type 4 family.</text>
</comment>
<gene>
    <name evidence="9" type="ORF">A3H15_01160</name>
</gene>
<evidence type="ECO:0000256" key="3">
    <source>
        <dbReference type="ARBA" id="ARBA00022630"/>
    </source>
</evidence>
<dbReference type="GO" id="GO:1903457">
    <property type="term" value="P:lactate catabolic process"/>
    <property type="evidence" value="ECO:0007669"/>
    <property type="project" value="TreeGrafter"/>
</dbReference>
<dbReference type="SUPFAM" id="SSF56176">
    <property type="entry name" value="FAD-binding/transporter-associated domain-like"/>
    <property type="match status" value="1"/>
</dbReference>
<comment type="cofactor">
    <cofactor evidence="1">
        <name>FAD</name>
        <dbReference type="ChEBI" id="CHEBI:57692"/>
    </cofactor>
</comment>
<dbReference type="Gene3D" id="3.30.465.10">
    <property type="match status" value="1"/>
</dbReference>
<keyword evidence="5" id="KW-0809">Transit peptide</keyword>
<evidence type="ECO:0000259" key="8">
    <source>
        <dbReference type="PROSITE" id="PS51387"/>
    </source>
</evidence>
<dbReference type="PROSITE" id="PS51387">
    <property type="entry name" value="FAD_PCMH"/>
    <property type="match status" value="1"/>
</dbReference>
<keyword evidence="6" id="KW-0560">Oxidoreductase</keyword>
<protein>
    <recommendedName>
        <fullName evidence="7">D-lactate dehydrogenase (cytochrome)</fullName>
        <ecNumber evidence="7">1.1.2.4</ecNumber>
    </recommendedName>
</protein>
<keyword evidence="4" id="KW-0274">FAD</keyword>
<dbReference type="PANTHER" id="PTHR11748">
    <property type="entry name" value="D-LACTATE DEHYDROGENASE"/>
    <property type="match status" value="1"/>
</dbReference>
<dbReference type="InterPro" id="IPR036318">
    <property type="entry name" value="FAD-bd_PCMH-like_sf"/>
</dbReference>
<dbReference type="SUPFAM" id="SSF55103">
    <property type="entry name" value="FAD-linked oxidases, C-terminal domain"/>
    <property type="match status" value="1"/>
</dbReference>
<dbReference type="InterPro" id="IPR016164">
    <property type="entry name" value="FAD-linked_Oxase-like_C"/>
</dbReference>
<dbReference type="Pfam" id="PF01565">
    <property type="entry name" value="FAD_binding_4"/>
    <property type="match status" value="1"/>
</dbReference>
<comment type="caution">
    <text evidence="9">The sequence shown here is derived from an EMBL/GenBank/DDBJ whole genome shotgun (WGS) entry which is preliminary data.</text>
</comment>
<dbReference type="PANTHER" id="PTHR11748:SF111">
    <property type="entry name" value="D-LACTATE DEHYDROGENASE, MITOCHONDRIAL-RELATED"/>
    <property type="match status" value="1"/>
</dbReference>
<dbReference type="AlphaFoldDB" id="A0A1F6FQE7"/>
<proteinExistence type="inferred from homology"/>
<evidence type="ECO:0000256" key="6">
    <source>
        <dbReference type="ARBA" id="ARBA00023002"/>
    </source>
</evidence>
<evidence type="ECO:0000313" key="9">
    <source>
        <dbReference type="EMBL" id="OGG88078.1"/>
    </source>
</evidence>
<sequence length="547" mass="61428">MSLRDDVARIVKGGVADDAETLKKCSRDASIFERMPRIVAFPNDADDVSALVKFAHDAKERGENISLTARAAGSDMSGGPLTDSIVVSFTKHMNRILEIGYDTCAAESGIYYRVLEKATLKLNGRIIPPYPASRGLCALGGMLANNCGGELTLQYGKMNDWVRELGVVLSDGSQSTFGPLSEDELEAKKKEQTLEGEIYRRIHKLIEENESEITAAKPTVSKNSAGYALWNVWDKKNRIFDLTQLIVGSQGTLSLITRARMALKKPEAHKAMLVIFLSDLIALPEVVRRVRAFYPESFESYDNHTFKLAAQFAGDFLQQMGWRDAIRLAFAFLPEVWLMVTGGVPKLVLLAEFAEDSDFTARDKAREARLAVKDLPVKSRLAFGMMEEKYWKIRRESFSLLRKHIHDLAAAPFIDDIVVHPDDYPRFLPELNSLLSQYDISYTIAGHIGDGNFHIIPLVDLKRTEHHKIILELTPKVYELVTKYNGSITGEHNDGIIRTPYLRLMFSPRMIDIFAEIKNIFDPLNIFNPGKKVGGTVEDIVRLMKNT</sequence>
<evidence type="ECO:0000256" key="5">
    <source>
        <dbReference type="ARBA" id="ARBA00022946"/>
    </source>
</evidence>
<dbReference type="GO" id="GO:0004458">
    <property type="term" value="F:D-lactate dehydrogenase (cytochrome) activity"/>
    <property type="evidence" value="ECO:0007669"/>
    <property type="project" value="UniProtKB-EC"/>
</dbReference>
<dbReference type="Gene3D" id="1.10.45.10">
    <property type="entry name" value="Vanillyl-alcohol Oxidase, Chain A, domain 4"/>
    <property type="match status" value="1"/>
</dbReference>
<feature type="domain" description="FAD-binding PCMH-type" evidence="8">
    <location>
        <begin position="32"/>
        <end position="266"/>
    </location>
</feature>
<dbReference type="GO" id="GO:0008720">
    <property type="term" value="F:D-lactate dehydrogenase (NAD+) activity"/>
    <property type="evidence" value="ECO:0007669"/>
    <property type="project" value="TreeGrafter"/>
</dbReference>
<dbReference type="InterPro" id="IPR006094">
    <property type="entry name" value="Oxid_FAD_bind_N"/>
</dbReference>
<organism evidence="9 10">
    <name type="scientific">Candidatus Kaiserbacteria bacterium RIFCSPLOWO2_12_FULL_50_28</name>
    <dbReference type="NCBI Taxonomy" id="1798527"/>
    <lineage>
        <taxon>Bacteria</taxon>
        <taxon>Candidatus Kaiseribacteriota</taxon>
    </lineage>
</organism>
<keyword evidence="3" id="KW-0285">Flavoprotein</keyword>
<dbReference type="InterPro" id="IPR016171">
    <property type="entry name" value="Vanillyl_alc_oxidase_C-sub2"/>
</dbReference>
<dbReference type="InterPro" id="IPR016169">
    <property type="entry name" value="FAD-bd_PCMH_sub2"/>
</dbReference>
<dbReference type="Proteomes" id="UP000177968">
    <property type="component" value="Unassembled WGS sequence"/>
</dbReference>
<evidence type="ECO:0000256" key="2">
    <source>
        <dbReference type="ARBA" id="ARBA00008000"/>
    </source>
</evidence>
<dbReference type="InterPro" id="IPR004113">
    <property type="entry name" value="FAD-bd_oxidored_4_C"/>
</dbReference>
<dbReference type="EC" id="1.1.2.4" evidence="7"/>
<name>A0A1F6FQE7_9BACT</name>
<accession>A0A1F6FQE7</accession>
<evidence type="ECO:0000256" key="7">
    <source>
        <dbReference type="ARBA" id="ARBA00038897"/>
    </source>
</evidence>
<evidence type="ECO:0000313" key="10">
    <source>
        <dbReference type="Proteomes" id="UP000177968"/>
    </source>
</evidence>
<dbReference type="InterPro" id="IPR016166">
    <property type="entry name" value="FAD-bd_PCMH"/>
</dbReference>